<gene>
    <name evidence="1" type="ORF">BJX67DRAFT_286330</name>
</gene>
<name>A0ABR4M0Z7_9EURO</name>
<evidence type="ECO:0000313" key="1">
    <source>
        <dbReference type="EMBL" id="KAL2870487.1"/>
    </source>
</evidence>
<dbReference type="GeneID" id="98141799"/>
<dbReference type="EMBL" id="JBFXLQ010000006">
    <property type="protein sequence ID" value="KAL2870487.1"/>
    <property type="molecule type" value="Genomic_DNA"/>
</dbReference>
<sequence length="157" mass="18616">MGFGVGFFAPRLQRPHHTWLHHNAQNGKKIIETYKTERPRRKWSEKVTRHSQIISSLRLDLVSKICQLVFVALSDALGLQPFLGFHDFFLLPHEIFPASLAVCVLRHEFIASVDRWEWIYIRATLASRNWTTYRFLRRFPVRFQLPRRGFRDTLGRA</sequence>
<reference evidence="1 2" key="1">
    <citation type="submission" date="2024-07" db="EMBL/GenBank/DDBJ databases">
        <title>Section-level genome sequencing and comparative genomics of Aspergillus sections Usti and Cavernicolus.</title>
        <authorList>
            <consortium name="Lawrence Berkeley National Laboratory"/>
            <person name="Nybo J.L."/>
            <person name="Vesth T.C."/>
            <person name="Theobald S."/>
            <person name="Frisvad J.C."/>
            <person name="Larsen T.O."/>
            <person name="Kjaerboelling I."/>
            <person name="Rothschild-Mancinelli K."/>
            <person name="Lyhne E.K."/>
            <person name="Kogle M.E."/>
            <person name="Barry K."/>
            <person name="Clum A."/>
            <person name="Na H."/>
            <person name="Ledsgaard L."/>
            <person name="Lin J."/>
            <person name="Lipzen A."/>
            <person name="Kuo A."/>
            <person name="Riley R."/>
            <person name="Mondo S."/>
            <person name="Labutti K."/>
            <person name="Haridas S."/>
            <person name="Pangalinan J."/>
            <person name="Salamov A.A."/>
            <person name="Simmons B.A."/>
            <person name="Magnuson J.K."/>
            <person name="Chen J."/>
            <person name="Drula E."/>
            <person name="Henrissat B."/>
            <person name="Wiebenga A."/>
            <person name="Lubbers R.J."/>
            <person name="Gomes A.C."/>
            <person name="Macurrencykelacurrency M.R."/>
            <person name="Stajich J."/>
            <person name="Grigoriev I.V."/>
            <person name="Mortensen U.H."/>
            <person name="De Vries R.P."/>
            <person name="Baker S.E."/>
            <person name="Andersen M.R."/>
        </authorList>
    </citation>
    <scope>NUCLEOTIDE SEQUENCE [LARGE SCALE GENOMIC DNA]</scope>
    <source>
        <strain evidence="1 2">CBS 449.75</strain>
    </source>
</reference>
<dbReference type="RefSeq" id="XP_070889466.1">
    <property type="nucleotide sequence ID" value="XM_071026727.1"/>
</dbReference>
<keyword evidence="2" id="KW-1185">Reference proteome</keyword>
<organism evidence="1 2">
    <name type="scientific">Aspergillus lucknowensis</name>
    <dbReference type="NCBI Taxonomy" id="176173"/>
    <lineage>
        <taxon>Eukaryota</taxon>
        <taxon>Fungi</taxon>
        <taxon>Dikarya</taxon>
        <taxon>Ascomycota</taxon>
        <taxon>Pezizomycotina</taxon>
        <taxon>Eurotiomycetes</taxon>
        <taxon>Eurotiomycetidae</taxon>
        <taxon>Eurotiales</taxon>
        <taxon>Aspergillaceae</taxon>
        <taxon>Aspergillus</taxon>
        <taxon>Aspergillus subgen. Nidulantes</taxon>
    </lineage>
</organism>
<proteinExistence type="predicted"/>
<comment type="caution">
    <text evidence="1">The sequence shown here is derived from an EMBL/GenBank/DDBJ whole genome shotgun (WGS) entry which is preliminary data.</text>
</comment>
<protein>
    <submittedName>
        <fullName evidence="1">Uncharacterized protein</fullName>
    </submittedName>
</protein>
<accession>A0ABR4M0Z7</accession>
<dbReference type="Proteomes" id="UP001610432">
    <property type="component" value="Unassembled WGS sequence"/>
</dbReference>
<evidence type="ECO:0000313" key="2">
    <source>
        <dbReference type="Proteomes" id="UP001610432"/>
    </source>
</evidence>